<name>A0A1M5JW03_9ALTE</name>
<proteinExistence type="inferred from homology"/>
<keyword evidence="12" id="KW-1185">Reference proteome</keyword>
<evidence type="ECO:0000313" key="12">
    <source>
        <dbReference type="Proteomes" id="UP000184520"/>
    </source>
</evidence>
<dbReference type="Gene3D" id="3.40.1050.10">
    <property type="entry name" value="Carbonic anhydrase"/>
    <property type="match status" value="1"/>
</dbReference>
<dbReference type="GO" id="GO:0004089">
    <property type="term" value="F:carbonate dehydratase activity"/>
    <property type="evidence" value="ECO:0007669"/>
    <property type="project" value="UniProtKB-UniRule"/>
</dbReference>
<evidence type="ECO:0000256" key="7">
    <source>
        <dbReference type="ARBA" id="ARBA00031969"/>
    </source>
</evidence>
<dbReference type="Pfam" id="PF00484">
    <property type="entry name" value="Pro_CA"/>
    <property type="match status" value="1"/>
</dbReference>
<feature type="binding site" evidence="9">
    <location>
        <position position="101"/>
    </location>
    <ligand>
        <name>Zn(2+)</name>
        <dbReference type="ChEBI" id="CHEBI:29105"/>
    </ligand>
</feature>
<accession>A0A1M5JW03</accession>
<evidence type="ECO:0000256" key="3">
    <source>
        <dbReference type="ARBA" id="ARBA00014628"/>
    </source>
</evidence>
<dbReference type="EC" id="4.2.1.1" evidence="2 10"/>
<organism evidence="11 12">
    <name type="scientific">Marisediminitalea aggregata</name>
    <dbReference type="NCBI Taxonomy" id="634436"/>
    <lineage>
        <taxon>Bacteria</taxon>
        <taxon>Pseudomonadati</taxon>
        <taxon>Pseudomonadota</taxon>
        <taxon>Gammaproteobacteria</taxon>
        <taxon>Alteromonadales</taxon>
        <taxon>Alteromonadaceae</taxon>
        <taxon>Marisediminitalea</taxon>
    </lineage>
</organism>
<dbReference type="GO" id="GO:0015976">
    <property type="term" value="P:carbon utilization"/>
    <property type="evidence" value="ECO:0007669"/>
    <property type="project" value="InterPro"/>
</dbReference>
<keyword evidence="6 10" id="KW-0456">Lyase</keyword>
<gene>
    <name evidence="11" type="ORF">SAMN05216361_2277</name>
</gene>
<dbReference type="GO" id="GO:0008270">
    <property type="term" value="F:zinc ion binding"/>
    <property type="evidence" value="ECO:0007669"/>
    <property type="project" value="UniProtKB-UniRule"/>
</dbReference>
<sequence length="215" mass="23444">MDHVISGVAKFQRDVFPEQQDTFKKLANGQSPEVLFITCADSRIDPNLVTQTAPGELFICRNAGNIVPPHSNQTGGMTASIEFAVAALGVKHIVICGHTDCGAMKGAITPDKLDSLPHVKEWLGHCRCATEVVKEVHGEVTMDHLDDVTKENVLQQLQHIKTHPAVAAKLATGAVQLHGWVYNIEHGTIACWNPQTKAFEEMEQAYAESRLTASL</sequence>
<evidence type="ECO:0000256" key="9">
    <source>
        <dbReference type="PIRSR" id="PIRSR601765-1"/>
    </source>
</evidence>
<evidence type="ECO:0000256" key="4">
    <source>
        <dbReference type="ARBA" id="ARBA00022723"/>
    </source>
</evidence>
<dbReference type="PROSITE" id="PS00704">
    <property type="entry name" value="PROK_CO2_ANHYDRASE_1"/>
    <property type="match status" value="1"/>
</dbReference>
<dbReference type="FunFam" id="3.40.1050.10:FF:000003">
    <property type="entry name" value="Carbonic anhydrase"/>
    <property type="match status" value="1"/>
</dbReference>
<dbReference type="EMBL" id="FQWD01000003">
    <property type="protein sequence ID" value="SHG44726.1"/>
    <property type="molecule type" value="Genomic_DNA"/>
</dbReference>
<dbReference type="PROSITE" id="PS00705">
    <property type="entry name" value="PROK_CO2_ANHYDRASE_2"/>
    <property type="match status" value="1"/>
</dbReference>
<dbReference type="InterPro" id="IPR015892">
    <property type="entry name" value="Carbonic_anhydrase_CS"/>
</dbReference>
<evidence type="ECO:0000256" key="1">
    <source>
        <dbReference type="ARBA" id="ARBA00006217"/>
    </source>
</evidence>
<dbReference type="InterPro" id="IPR001765">
    <property type="entry name" value="Carbonic_anhydrase"/>
</dbReference>
<dbReference type="SUPFAM" id="SSF53056">
    <property type="entry name" value="beta-carbonic anhydrase, cab"/>
    <property type="match status" value="1"/>
</dbReference>
<comment type="function">
    <text evidence="10">Reversible hydration of carbon dioxide.</text>
</comment>
<reference evidence="12" key="1">
    <citation type="submission" date="2016-11" db="EMBL/GenBank/DDBJ databases">
        <authorList>
            <person name="Varghese N."/>
            <person name="Submissions S."/>
        </authorList>
    </citation>
    <scope>NUCLEOTIDE SEQUENCE [LARGE SCALE GENOMIC DNA]</scope>
    <source>
        <strain evidence="12">CGMCC 1.8995</strain>
    </source>
</reference>
<dbReference type="Proteomes" id="UP000184520">
    <property type="component" value="Unassembled WGS sequence"/>
</dbReference>
<keyword evidence="5 9" id="KW-0862">Zinc</keyword>
<dbReference type="AlphaFoldDB" id="A0A1M5JW03"/>
<dbReference type="InterPro" id="IPR036874">
    <property type="entry name" value="Carbonic_anhydrase_sf"/>
</dbReference>
<comment type="catalytic activity">
    <reaction evidence="8 10">
        <text>hydrogencarbonate + H(+) = CO2 + H2O</text>
        <dbReference type="Rhea" id="RHEA:10748"/>
        <dbReference type="ChEBI" id="CHEBI:15377"/>
        <dbReference type="ChEBI" id="CHEBI:15378"/>
        <dbReference type="ChEBI" id="CHEBI:16526"/>
        <dbReference type="ChEBI" id="CHEBI:17544"/>
        <dbReference type="EC" id="4.2.1.1"/>
    </reaction>
</comment>
<dbReference type="RefSeq" id="WP_073322402.1">
    <property type="nucleotide sequence ID" value="NZ_FQWD01000003.1"/>
</dbReference>
<keyword evidence="4 9" id="KW-0479">Metal-binding</keyword>
<feature type="binding site" evidence="9">
    <location>
        <position position="98"/>
    </location>
    <ligand>
        <name>Zn(2+)</name>
        <dbReference type="ChEBI" id="CHEBI:29105"/>
    </ligand>
</feature>
<evidence type="ECO:0000313" key="11">
    <source>
        <dbReference type="EMBL" id="SHG44726.1"/>
    </source>
</evidence>
<dbReference type="InterPro" id="IPR045066">
    <property type="entry name" value="Beta_CA_cladeB"/>
</dbReference>
<dbReference type="SMART" id="SM00947">
    <property type="entry name" value="Pro_CA"/>
    <property type="match status" value="1"/>
</dbReference>
<evidence type="ECO:0000256" key="2">
    <source>
        <dbReference type="ARBA" id="ARBA00012925"/>
    </source>
</evidence>
<dbReference type="PANTHER" id="PTHR11002">
    <property type="entry name" value="CARBONIC ANHYDRASE"/>
    <property type="match status" value="1"/>
</dbReference>
<protein>
    <recommendedName>
        <fullName evidence="3 10">Carbonic anhydrase</fullName>
        <ecNumber evidence="2 10">4.2.1.1</ecNumber>
    </recommendedName>
    <alternativeName>
        <fullName evidence="7 10">Carbonate dehydratase</fullName>
    </alternativeName>
</protein>
<comment type="similarity">
    <text evidence="1 10">Belongs to the beta-class carbonic anhydrase family.</text>
</comment>
<evidence type="ECO:0000256" key="6">
    <source>
        <dbReference type="ARBA" id="ARBA00023239"/>
    </source>
</evidence>
<dbReference type="OrthoDB" id="9797527at2"/>
<feature type="binding site" evidence="9">
    <location>
        <position position="39"/>
    </location>
    <ligand>
        <name>Zn(2+)</name>
        <dbReference type="ChEBI" id="CHEBI:29105"/>
    </ligand>
</feature>
<dbReference type="CDD" id="cd00884">
    <property type="entry name" value="beta_CA_cladeB"/>
    <property type="match status" value="1"/>
</dbReference>
<comment type="cofactor">
    <cofactor evidence="9">
        <name>Zn(2+)</name>
        <dbReference type="ChEBI" id="CHEBI:29105"/>
    </cofactor>
    <text evidence="9">Binds 1 zinc ion per subunit.</text>
</comment>
<evidence type="ECO:0000256" key="10">
    <source>
        <dbReference type="RuleBase" id="RU003956"/>
    </source>
</evidence>
<evidence type="ECO:0000256" key="8">
    <source>
        <dbReference type="ARBA" id="ARBA00048348"/>
    </source>
</evidence>
<evidence type="ECO:0000256" key="5">
    <source>
        <dbReference type="ARBA" id="ARBA00022833"/>
    </source>
</evidence>
<feature type="binding site" evidence="9">
    <location>
        <position position="41"/>
    </location>
    <ligand>
        <name>Zn(2+)</name>
        <dbReference type="ChEBI" id="CHEBI:29105"/>
    </ligand>
</feature>
<dbReference type="STRING" id="634436.SAMN05216361_2277"/>
<dbReference type="PANTHER" id="PTHR11002:SF76">
    <property type="entry name" value="CARBONIC ANHYDRASE"/>
    <property type="match status" value="1"/>
</dbReference>